<dbReference type="Gene3D" id="2.20.28.160">
    <property type="match status" value="1"/>
</dbReference>
<keyword evidence="2" id="KW-1185">Reference proteome</keyword>
<protein>
    <submittedName>
        <fullName evidence="1">Uncharacterized protein</fullName>
    </submittedName>
</protein>
<evidence type="ECO:0000313" key="2">
    <source>
        <dbReference type="Proteomes" id="UP000610960"/>
    </source>
</evidence>
<evidence type="ECO:0000313" key="1">
    <source>
        <dbReference type="EMBL" id="GGP21512.1"/>
    </source>
</evidence>
<dbReference type="SUPFAM" id="SSF57850">
    <property type="entry name" value="RING/U-box"/>
    <property type="match status" value="1"/>
</dbReference>
<proteinExistence type="predicted"/>
<dbReference type="Proteomes" id="UP000610960">
    <property type="component" value="Unassembled WGS sequence"/>
</dbReference>
<gene>
    <name evidence="1" type="ORF">GCM10007981_13630</name>
</gene>
<name>A0A830GZG5_9CREN</name>
<dbReference type="EMBL" id="BMNL01000003">
    <property type="protein sequence ID" value="GGP21512.1"/>
    <property type="molecule type" value="Genomic_DNA"/>
</dbReference>
<accession>A0A830GZG5</accession>
<sequence length="66" mass="7449">MPEDYEYSGGEPERVLKIRAKCPHCGHVFEVEMGESWYNMGISITCPKCNNSFSVSSYGEIIGEKQ</sequence>
<organism evidence="1 2">
    <name type="scientific">Thermocladium modestius</name>
    <dbReference type="NCBI Taxonomy" id="62609"/>
    <lineage>
        <taxon>Archaea</taxon>
        <taxon>Thermoproteota</taxon>
        <taxon>Thermoprotei</taxon>
        <taxon>Thermoproteales</taxon>
        <taxon>Thermoproteaceae</taxon>
        <taxon>Thermocladium</taxon>
    </lineage>
</organism>
<reference evidence="1" key="2">
    <citation type="submission" date="2020-09" db="EMBL/GenBank/DDBJ databases">
        <authorList>
            <person name="Sun Q."/>
            <person name="Ohkuma M."/>
        </authorList>
    </citation>
    <scope>NUCLEOTIDE SEQUENCE</scope>
    <source>
        <strain evidence="1">JCM 10088</strain>
    </source>
</reference>
<comment type="caution">
    <text evidence="1">The sequence shown here is derived from an EMBL/GenBank/DDBJ whole genome shotgun (WGS) entry which is preliminary data.</text>
</comment>
<dbReference type="AlphaFoldDB" id="A0A830GZG5"/>
<reference evidence="1" key="1">
    <citation type="journal article" date="2014" name="Int. J. Syst. Evol. Microbiol.">
        <title>Complete genome sequence of Corynebacterium casei LMG S-19264T (=DSM 44701T), isolated from a smear-ripened cheese.</title>
        <authorList>
            <consortium name="US DOE Joint Genome Institute (JGI-PGF)"/>
            <person name="Walter F."/>
            <person name="Albersmeier A."/>
            <person name="Kalinowski J."/>
            <person name="Ruckert C."/>
        </authorList>
    </citation>
    <scope>NUCLEOTIDE SEQUENCE</scope>
    <source>
        <strain evidence="1">JCM 10088</strain>
    </source>
</reference>